<dbReference type="InterPro" id="IPR036397">
    <property type="entry name" value="RNaseH_sf"/>
</dbReference>
<gene>
    <name evidence="6" type="ORF">HXX08_19385</name>
    <name evidence="7" type="ORF">OZ401_003559</name>
</gene>
<organism evidence="6 8">
    <name type="scientific">Candidatus Chlorohelix allophototropha</name>
    <dbReference type="NCBI Taxonomy" id="3003348"/>
    <lineage>
        <taxon>Bacteria</taxon>
        <taxon>Bacillati</taxon>
        <taxon>Chloroflexota</taxon>
        <taxon>Chloroflexia</taxon>
        <taxon>Candidatus Chloroheliales</taxon>
        <taxon>Candidatus Chloroheliaceae</taxon>
        <taxon>Candidatus Chlorohelix</taxon>
    </lineage>
</organism>
<dbReference type="Pfam" id="PF00929">
    <property type="entry name" value="RNase_T"/>
    <property type="match status" value="1"/>
</dbReference>
<dbReference type="Gene3D" id="3.40.50.300">
    <property type="entry name" value="P-loop containing nucleotide triphosphate hydrolases"/>
    <property type="match status" value="2"/>
</dbReference>
<keyword evidence="1" id="KW-0547">Nucleotide-binding</keyword>
<evidence type="ECO:0000313" key="6">
    <source>
        <dbReference type="EMBL" id="NWJ48024.1"/>
    </source>
</evidence>
<dbReference type="GO" id="GO:0004386">
    <property type="term" value="F:helicase activity"/>
    <property type="evidence" value="ECO:0007669"/>
    <property type="project" value="InterPro"/>
</dbReference>
<dbReference type="GO" id="GO:0016818">
    <property type="term" value="F:hydrolase activity, acting on acid anhydrides, in phosphorus-containing anhydrides"/>
    <property type="evidence" value="ECO:0007669"/>
    <property type="project" value="InterPro"/>
</dbReference>
<dbReference type="InterPro" id="IPR027417">
    <property type="entry name" value="P-loop_NTPase"/>
</dbReference>
<dbReference type="RefSeq" id="WP_341471803.1">
    <property type="nucleotide sequence ID" value="NZ_CP128400.1"/>
</dbReference>
<keyword evidence="4" id="KW-0067">ATP-binding</keyword>
<dbReference type="GO" id="GO:0005524">
    <property type="term" value="F:ATP binding"/>
    <property type="evidence" value="ECO:0007669"/>
    <property type="project" value="UniProtKB-KW"/>
</dbReference>
<reference evidence="6 8" key="1">
    <citation type="submission" date="2020-06" db="EMBL/GenBank/DDBJ databases">
        <title>Anoxygenic phototrophic Chloroflexota member uses a Type I reaction center.</title>
        <authorList>
            <person name="Tsuji J.M."/>
            <person name="Shaw N.A."/>
            <person name="Nagashima S."/>
            <person name="Venkiteswaran J."/>
            <person name="Schiff S.L."/>
            <person name="Hanada S."/>
            <person name="Tank M."/>
            <person name="Neufeld J.D."/>
        </authorList>
    </citation>
    <scope>NUCLEOTIDE SEQUENCE [LARGE SCALE GENOMIC DNA]</scope>
    <source>
        <strain evidence="6">L227-S17</strain>
    </source>
</reference>
<dbReference type="Proteomes" id="UP001431572">
    <property type="component" value="Chromosome 2"/>
</dbReference>
<keyword evidence="3" id="KW-0540">Nuclease</keyword>
<evidence type="ECO:0000259" key="5">
    <source>
        <dbReference type="PROSITE" id="PS51193"/>
    </source>
</evidence>
<dbReference type="Gene3D" id="3.30.420.10">
    <property type="entry name" value="Ribonuclease H-like superfamily/Ribonuclease H"/>
    <property type="match status" value="1"/>
</dbReference>
<accession>A0A8T7M7G4</accession>
<dbReference type="InterPro" id="IPR013520">
    <property type="entry name" value="Ribonucl_H"/>
</dbReference>
<dbReference type="GO" id="GO:0003676">
    <property type="term" value="F:nucleic acid binding"/>
    <property type="evidence" value="ECO:0007669"/>
    <property type="project" value="InterPro"/>
</dbReference>
<feature type="domain" description="Helicase ATP-binding" evidence="5">
    <location>
        <begin position="254"/>
        <end position="569"/>
    </location>
</feature>
<dbReference type="AlphaFoldDB" id="A0A8T7M7G4"/>
<dbReference type="GO" id="GO:0005829">
    <property type="term" value="C:cytosol"/>
    <property type="evidence" value="ECO:0007669"/>
    <property type="project" value="TreeGrafter"/>
</dbReference>
<dbReference type="PANTHER" id="PTHR30231">
    <property type="entry name" value="DNA POLYMERASE III SUBUNIT EPSILON"/>
    <property type="match status" value="1"/>
</dbReference>
<evidence type="ECO:0000256" key="3">
    <source>
        <dbReference type="ARBA" id="ARBA00022839"/>
    </source>
</evidence>
<keyword evidence="2" id="KW-0378">Hydrolase</keyword>
<keyword evidence="9" id="KW-1185">Reference proteome</keyword>
<dbReference type="Proteomes" id="UP000521676">
    <property type="component" value="Unassembled WGS sequence"/>
</dbReference>
<dbReference type="GO" id="GO:0045004">
    <property type="term" value="P:DNA replication proofreading"/>
    <property type="evidence" value="ECO:0007669"/>
    <property type="project" value="TreeGrafter"/>
</dbReference>
<proteinExistence type="predicted"/>
<dbReference type="SUPFAM" id="SSF53098">
    <property type="entry name" value="Ribonuclease H-like"/>
    <property type="match status" value="1"/>
</dbReference>
<dbReference type="Pfam" id="PF13307">
    <property type="entry name" value="Helicase_C_2"/>
    <property type="match status" value="1"/>
</dbReference>
<dbReference type="PANTHER" id="PTHR30231:SF41">
    <property type="entry name" value="DNA POLYMERASE III SUBUNIT EPSILON"/>
    <property type="match status" value="1"/>
</dbReference>
<sequence>MSVDRNKKQGYRDNHPARVYVALDIESTGGGEADQGEIIEVAAIRFRLEEGSVARVLERWQTLVRPRNPIPYKISHLTGIRQTDVEHAPTFSEIRDKLQQFLGNFPLVGHSIESDFAFLSRQEFRVSNIPLDTYELATLILPQMGNYSLVAVANALEIQANGEAHRALADTYMAMNVFAALLGKLEELPRKVINEVNRIASNLQEWPLRRLFEEASEILARQERNSGGLGSLGALLKQQLSEKQGSDNDLIFLVSEDKPQPLQPRPDFKFPYSELNERVASASLPIRAILDSNQHMLLEMPGNDHTRAMGLLAPAIEVAVQSGQSVVIAANSETQRDRMLNKAIPELQKLLATQETPDDNFIATKEKRRRRSEEKPTFIANTVKHQNSYICLRRWENFRNMEGLTSDELKLLIKVLLWLPNTTNGDGAELRIMQQERLWSRINTQKGLCLASHCQYNQRHQCFYFKARDRAEASHIIVTDQALVLADAAGQAGTLPHFDYTLIDDAHHLEDEAGRQFGSAITPNTLFDFLDWIYRPVTWKTEGGSSGFLSTFFRYFGDDTSTEIKEPINSKLSAAISHIEICRSSTDNLLRDLTELVNQINQDSGQGDGRIRLDGKFYSSPEWGSIAGTWEVFKQDWEELYYHLRDLRDEAHNFKGALLNTEEMMLDLNYYINQANYLLNRLSPAFDGSDNAQVHWMALHPRTQLVGIFSAPLQVDSGLRHMLFNHKKSVVLASPTMTTDGDFKFLRNRLGLHEAKELRLHPERDYAATTLLYLPNDMPEPSQPGYQKSIDQHIIDMVKGCEGRMLALFTSNSSLRMTYKAVQRPLEQQNILVLGMGLDGTRRSVLNRFKNTPHALLLSTLGHWDNPELFNDEENSALSFSVLAITKLPFDPPSDPVFAARIESRQYNDPFLQYSLPRTILRFKQAYERLLEAMPGRGVVVVLDSRLTRRAYGPTFLNSLPALRTKHDTLTHLVPELRNWLELS</sequence>
<dbReference type="GO" id="GO:0008408">
    <property type="term" value="F:3'-5' exonuclease activity"/>
    <property type="evidence" value="ECO:0007669"/>
    <property type="project" value="TreeGrafter"/>
</dbReference>
<reference evidence="7" key="2">
    <citation type="journal article" date="2024" name="Nature">
        <title>Anoxygenic phototroph of the Chloroflexota uses a type I reaction centre.</title>
        <authorList>
            <person name="Tsuji J.M."/>
            <person name="Shaw N.A."/>
            <person name="Nagashima S."/>
            <person name="Venkiteswaran J.J."/>
            <person name="Schiff S.L."/>
            <person name="Watanabe T."/>
            <person name="Fukui M."/>
            <person name="Hanada S."/>
            <person name="Tank M."/>
            <person name="Neufeld J.D."/>
        </authorList>
    </citation>
    <scope>NUCLEOTIDE SEQUENCE</scope>
    <source>
        <strain evidence="7">L227-S17</strain>
    </source>
</reference>
<dbReference type="SMART" id="SM00491">
    <property type="entry name" value="HELICc2"/>
    <property type="match status" value="1"/>
</dbReference>
<dbReference type="EMBL" id="JACATZ010000003">
    <property type="protein sequence ID" value="NWJ48024.1"/>
    <property type="molecule type" value="Genomic_DNA"/>
</dbReference>
<evidence type="ECO:0000256" key="2">
    <source>
        <dbReference type="ARBA" id="ARBA00022801"/>
    </source>
</evidence>
<dbReference type="InterPro" id="IPR006555">
    <property type="entry name" value="ATP-dep_Helicase_C"/>
</dbReference>
<dbReference type="InterPro" id="IPR014013">
    <property type="entry name" value="Helic_SF1/SF2_ATP-bd_DinG/Rad3"/>
</dbReference>
<keyword evidence="3" id="KW-0269">Exonuclease</keyword>
<evidence type="ECO:0000256" key="4">
    <source>
        <dbReference type="ARBA" id="ARBA00022840"/>
    </source>
</evidence>
<evidence type="ECO:0000313" key="8">
    <source>
        <dbReference type="Proteomes" id="UP000521676"/>
    </source>
</evidence>
<dbReference type="FunFam" id="3.30.420.10:FF:000045">
    <property type="entry name" value="3'-5' exonuclease DinG"/>
    <property type="match status" value="1"/>
</dbReference>
<evidence type="ECO:0000313" key="7">
    <source>
        <dbReference type="EMBL" id="WJW69928.1"/>
    </source>
</evidence>
<name>A0A8T7M7G4_9CHLR</name>
<protein>
    <recommendedName>
        <fullName evidence="5">Helicase ATP-binding domain-containing protein</fullName>
    </recommendedName>
</protein>
<dbReference type="EMBL" id="CP128400">
    <property type="protein sequence ID" value="WJW69928.1"/>
    <property type="molecule type" value="Genomic_DNA"/>
</dbReference>
<dbReference type="PROSITE" id="PS51193">
    <property type="entry name" value="HELICASE_ATP_BIND_2"/>
    <property type="match status" value="1"/>
</dbReference>
<dbReference type="SMART" id="SM00479">
    <property type="entry name" value="EXOIII"/>
    <property type="match status" value="1"/>
</dbReference>
<dbReference type="CDD" id="cd06127">
    <property type="entry name" value="DEDDh"/>
    <property type="match status" value="1"/>
</dbReference>
<evidence type="ECO:0000313" key="9">
    <source>
        <dbReference type="Proteomes" id="UP001431572"/>
    </source>
</evidence>
<dbReference type="InterPro" id="IPR012337">
    <property type="entry name" value="RNaseH-like_sf"/>
</dbReference>
<evidence type="ECO:0000256" key="1">
    <source>
        <dbReference type="ARBA" id="ARBA00022741"/>
    </source>
</evidence>